<keyword evidence="3" id="KW-1185">Reference proteome</keyword>
<dbReference type="EMBL" id="BSOT01000005">
    <property type="protein sequence ID" value="GLR70973.1"/>
    <property type="molecule type" value="Genomic_DNA"/>
</dbReference>
<proteinExistence type="predicted"/>
<dbReference type="AlphaFoldDB" id="A0AA37T231"/>
<comment type="caution">
    <text evidence="2">The sequence shown here is derived from an EMBL/GenBank/DDBJ whole genome shotgun (WGS) entry which is preliminary data.</text>
</comment>
<reference evidence="2" key="1">
    <citation type="journal article" date="2014" name="Int. J. Syst. Evol. Microbiol.">
        <title>Complete genome sequence of Corynebacterium casei LMG S-19264T (=DSM 44701T), isolated from a smear-ripened cheese.</title>
        <authorList>
            <consortium name="US DOE Joint Genome Institute (JGI-PGF)"/>
            <person name="Walter F."/>
            <person name="Albersmeier A."/>
            <person name="Kalinowski J."/>
            <person name="Ruckert C."/>
        </authorList>
    </citation>
    <scope>NUCLEOTIDE SEQUENCE</scope>
    <source>
        <strain evidence="2">NBRC 110023</strain>
    </source>
</reference>
<gene>
    <name evidence="2" type="ORF">GCM10007852_18810</name>
</gene>
<reference evidence="2" key="2">
    <citation type="submission" date="2023-01" db="EMBL/GenBank/DDBJ databases">
        <title>Draft genome sequence of Agaribacter marinus strain NBRC 110023.</title>
        <authorList>
            <person name="Sun Q."/>
            <person name="Mori K."/>
        </authorList>
    </citation>
    <scope>NUCLEOTIDE SEQUENCE</scope>
    <source>
        <strain evidence="2">NBRC 110023</strain>
    </source>
</reference>
<feature type="transmembrane region" description="Helical" evidence="1">
    <location>
        <begin position="33"/>
        <end position="53"/>
    </location>
</feature>
<evidence type="ECO:0000256" key="1">
    <source>
        <dbReference type="SAM" id="Phobius"/>
    </source>
</evidence>
<name>A0AA37T231_9ALTE</name>
<accession>A0AA37T231</accession>
<dbReference type="Proteomes" id="UP001156601">
    <property type="component" value="Unassembled WGS sequence"/>
</dbReference>
<evidence type="ECO:0000313" key="3">
    <source>
        <dbReference type="Proteomes" id="UP001156601"/>
    </source>
</evidence>
<keyword evidence="1" id="KW-0812">Transmembrane</keyword>
<keyword evidence="1" id="KW-1133">Transmembrane helix</keyword>
<organism evidence="2 3">
    <name type="scientific">Agaribacter marinus</name>
    <dbReference type="NCBI Taxonomy" id="1431249"/>
    <lineage>
        <taxon>Bacteria</taxon>
        <taxon>Pseudomonadati</taxon>
        <taxon>Pseudomonadota</taxon>
        <taxon>Gammaproteobacteria</taxon>
        <taxon>Alteromonadales</taxon>
        <taxon>Alteromonadaceae</taxon>
        <taxon>Agaribacter</taxon>
    </lineage>
</organism>
<sequence length="54" mass="6160">MVFNVPDSPLPNGDVLCRPCEIIAKRRKRVFEGFVLIMFTLVIVIHFLVVVFLG</sequence>
<evidence type="ECO:0000313" key="2">
    <source>
        <dbReference type="EMBL" id="GLR70973.1"/>
    </source>
</evidence>
<protein>
    <submittedName>
        <fullName evidence="2">Uncharacterized protein</fullName>
    </submittedName>
</protein>
<keyword evidence="1" id="KW-0472">Membrane</keyword>